<dbReference type="Proteomes" id="UP001565236">
    <property type="component" value="Unassembled WGS sequence"/>
</dbReference>
<dbReference type="Gene3D" id="3.40.630.30">
    <property type="match status" value="1"/>
</dbReference>
<dbReference type="SUPFAM" id="SSF55729">
    <property type="entry name" value="Acyl-CoA N-acyltransferases (Nat)"/>
    <property type="match status" value="1"/>
</dbReference>
<evidence type="ECO:0000313" key="2">
    <source>
        <dbReference type="Proteomes" id="UP001565236"/>
    </source>
</evidence>
<comment type="caution">
    <text evidence="1">The sequence shown here is derived from an EMBL/GenBank/DDBJ whole genome shotgun (WGS) entry which is preliminary data.</text>
</comment>
<name>A0ABV4DRC1_9LACO</name>
<sequence>MLYKYKGDYEKIAMGLLSFIPDLKEITNLQTEIEWYEGDTDRILYLWKNENGDFTGIVGTEINDDFIMVRHISVTPAERNQGVSFLMLDELAALYPEKKLMGNLEASSLITKWEQHDEA</sequence>
<dbReference type="InterPro" id="IPR016181">
    <property type="entry name" value="Acyl_CoA_acyltransferase"/>
</dbReference>
<accession>A0ABV4DRC1</accession>
<dbReference type="EMBL" id="JBCLUF010000026">
    <property type="protein sequence ID" value="MEY8662708.1"/>
    <property type="molecule type" value="Genomic_DNA"/>
</dbReference>
<gene>
    <name evidence="1" type="ORF">AALT52_07395</name>
</gene>
<evidence type="ECO:0000313" key="1">
    <source>
        <dbReference type="EMBL" id="MEY8662708.1"/>
    </source>
</evidence>
<proteinExistence type="predicted"/>
<organism evidence="1 2">
    <name type="scientific">Ligilactobacillus faecis</name>
    <dbReference type="NCBI Taxonomy" id="762833"/>
    <lineage>
        <taxon>Bacteria</taxon>
        <taxon>Bacillati</taxon>
        <taxon>Bacillota</taxon>
        <taxon>Bacilli</taxon>
        <taxon>Lactobacillales</taxon>
        <taxon>Lactobacillaceae</taxon>
        <taxon>Ligilactobacillus</taxon>
    </lineage>
</organism>
<keyword evidence="2" id="KW-1185">Reference proteome</keyword>
<dbReference type="RefSeq" id="WP_280605929.1">
    <property type="nucleotide sequence ID" value="NZ_CP123639.1"/>
</dbReference>
<reference evidence="1 2" key="1">
    <citation type="submission" date="2024-03" db="EMBL/GenBank/DDBJ databases">
        <title>Mouse gut bacterial collection (mGBC) of GemPharmatech.</title>
        <authorList>
            <person name="He Y."/>
            <person name="Dong L."/>
            <person name="Wu D."/>
            <person name="Gao X."/>
            <person name="Lin Z."/>
        </authorList>
    </citation>
    <scope>NUCLEOTIDE SEQUENCE [LARGE SCALE GENOMIC DNA]</scope>
    <source>
        <strain evidence="1 2">15-30</strain>
    </source>
</reference>
<protein>
    <submittedName>
        <fullName evidence="1">N-acetyltransferase</fullName>
    </submittedName>
</protein>